<sequence>MTFVPPSTVPRPPGEPGARRAALRGLLALAGAPWLVACSDQPAFHGIDLTGADYAQGFDLPDQNGQRRTLADFRGKVVVVFFGYTQCPDVCPTSLGELAEAKRLLGADGERLQGIFISVDPERDTPEVMRAYMASFDPSFLALRASPEELPALAKAFKVYYRKVEGPTPTSYTMDHSAGSYVYDTHGRLRLYHRYGSGAQALASDVRRLLREAG</sequence>
<dbReference type="InterPro" id="IPR013766">
    <property type="entry name" value="Thioredoxin_domain"/>
</dbReference>
<comment type="caution">
    <text evidence="6">The sequence shown here is derived from an EMBL/GenBank/DDBJ whole genome shotgun (WGS) entry which is preliminary data.</text>
</comment>
<dbReference type="InterPro" id="IPR003782">
    <property type="entry name" value="SCO1/SenC"/>
</dbReference>
<dbReference type="RefSeq" id="WP_143894164.1">
    <property type="nucleotide sequence ID" value="NZ_VJND01000004.1"/>
</dbReference>
<evidence type="ECO:0000313" key="7">
    <source>
        <dbReference type="Proteomes" id="UP000320225"/>
    </source>
</evidence>
<organism evidence="6 7">
    <name type="scientific">Tepidimonas sediminis</name>
    <dbReference type="NCBI Taxonomy" id="2588941"/>
    <lineage>
        <taxon>Bacteria</taxon>
        <taxon>Pseudomonadati</taxon>
        <taxon>Pseudomonadota</taxon>
        <taxon>Betaproteobacteria</taxon>
        <taxon>Burkholderiales</taxon>
        <taxon>Tepidimonas</taxon>
    </lineage>
</organism>
<keyword evidence="3" id="KW-0479">Metal-binding</keyword>
<evidence type="ECO:0000259" key="5">
    <source>
        <dbReference type="PROSITE" id="PS51352"/>
    </source>
</evidence>
<dbReference type="Pfam" id="PF02630">
    <property type="entry name" value="SCO1-SenC"/>
    <property type="match status" value="1"/>
</dbReference>
<protein>
    <submittedName>
        <fullName evidence="6">SCO1 protein</fullName>
    </submittedName>
</protein>
<gene>
    <name evidence="6" type="primary">ypmQ_1</name>
    <name evidence="6" type="ORF">Tsedi_00959</name>
</gene>
<accession>A0A554WRF0</accession>
<dbReference type="CDD" id="cd02968">
    <property type="entry name" value="SCO"/>
    <property type="match status" value="1"/>
</dbReference>
<name>A0A554WRF0_9BURK</name>
<feature type="domain" description="Thioredoxin" evidence="5">
    <location>
        <begin position="49"/>
        <end position="214"/>
    </location>
</feature>
<feature type="binding site" evidence="3">
    <location>
        <position position="91"/>
    </location>
    <ligand>
        <name>Cu cation</name>
        <dbReference type="ChEBI" id="CHEBI:23378"/>
    </ligand>
</feature>
<keyword evidence="4" id="KW-1015">Disulfide bond</keyword>
<evidence type="ECO:0000256" key="2">
    <source>
        <dbReference type="ARBA" id="ARBA00023008"/>
    </source>
</evidence>
<dbReference type="Gene3D" id="3.40.30.10">
    <property type="entry name" value="Glutaredoxin"/>
    <property type="match status" value="1"/>
</dbReference>
<evidence type="ECO:0000256" key="1">
    <source>
        <dbReference type="ARBA" id="ARBA00010996"/>
    </source>
</evidence>
<dbReference type="GO" id="GO:0046872">
    <property type="term" value="F:metal ion binding"/>
    <property type="evidence" value="ECO:0007669"/>
    <property type="project" value="UniProtKB-KW"/>
</dbReference>
<dbReference type="InterPro" id="IPR036249">
    <property type="entry name" value="Thioredoxin-like_sf"/>
</dbReference>
<feature type="binding site" evidence="3">
    <location>
        <position position="176"/>
    </location>
    <ligand>
        <name>Cu cation</name>
        <dbReference type="ChEBI" id="CHEBI:23378"/>
    </ligand>
</feature>
<dbReference type="PANTHER" id="PTHR12151:SF25">
    <property type="entry name" value="LINALOOL DEHYDRATASE_ISOMERASE DOMAIN-CONTAINING PROTEIN"/>
    <property type="match status" value="1"/>
</dbReference>
<feature type="binding site" evidence="3">
    <location>
        <position position="87"/>
    </location>
    <ligand>
        <name>Cu cation</name>
        <dbReference type="ChEBI" id="CHEBI:23378"/>
    </ligand>
</feature>
<dbReference type="PROSITE" id="PS51352">
    <property type="entry name" value="THIOREDOXIN_2"/>
    <property type="match status" value="1"/>
</dbReference>
<dbReference type="SUPFAM" id="SSF52833">
    <property type="entry name" value="Thioredoxin-like"/>
    <property type="match status" value="1"/>
</dbReference>
<dbReference type="Proteomes" id="UP000320225">
    <property type="component" value="Unassembled WGS sequence"/>
</dbReference>
<comment type="similarity">
    <text evidence="1">Belongs to the SCO1/2 family.</text>
</comment>
<dbReference type="FunFam" id="3.40.30.10:FF:000013">
    <property type="entry name" value="Blast:Protein SCO1 homolog, mitochondrial"/>
    <property type="match status" value="1"/>
</dbReference>
<dbReference type="OrthoDB" id="9790194at2"/>
<proteinExistence type="inferred from homology"/>
<evidence type="ECO:0000256" key="4">
    <source>
        <dbReference type="PIRSR" id="PIRSR603782-2"/>
    </source>
</evidence>
<feature type="disulfide bond" description="Redox-active" evidence="4">
    <location>
        <begin position="87"/>
        <end position="91"/>
    </location>
</feature>
<dbReference type="AlphaFoldDB" id="A0A554WRF0"/>
<evidence type="ECO:0000256" key="3">
    <source>
        <dbReference type="PIRSR" id="PIRSR603782-1"/>
    </source>
</evidence>
<evidence type="ECO:0000313" key="6">
    <source>
        <dbReference type="EMBL" id="TSE26145.1"/>
    </source>
</evidence>
<keyword evidence="7" id="KW-1185">Reference proteome</keyword>
<dbReference type="EMBL" id="VJND01000004">
    <property type="protein sequence ID" value="TSE26145.1"/>
    <property type="molecule type" value="Genomic_DNA"/>
</dbReference>
<reference evidence="6 7" key="1">
    <citation type="submission" date="2019-07" db="EMBL/GenBank/DDBJ databases">
        <title>Tepidimonas sediminis YIM 72259 draft genome.</title>
        <authorList>
            <person name="Da Costa M.S."/>
            <person name="Froufe H.J.C."/>
            <person name="Egas C."/>
            <person name="Albuquerque L."/>
        </authorList>
    </citation>
    <scope>NUCLEOTIDE SEQUENCE [LARGE SCALE GENOMIC DNA]</scope>
    <source>
        <strain evidence="6 7">YIM 72259</strain>
    </source>
</reference>
<keyword evidence="2 3" id="KW-0186">Copper</keyword>
<dbReference type="PANTHER" id="PTHR12151">
    <property type="entry name" value="ELECTRON TRANSPORT PROTIN SCO1/SENC FAMILY MEMBER"/>
    <property type="match status" value="1"/>
</dbReference>